<feature type="domain" description="PD-(D/E)XK endonuclease-like" evidence="5">
    <location>
        <begin position="21"/>
        <end position="265"/>
    </location>
</feature>
<name>A0A7W7Q2Q8_9PSEU</name>
<evidence type="ECO:0000256" key="4">
    <source>
        <dbReference type="SAM" id="MobiDB-lite"/>
    </source>
</evidence>
<keyword evidence="6" id="KW-0378">Hydrolase</keyword>
<keyword evidence="2" id="KW-0347">Helicase</keyword>
<reference evidence="6 7" key="1">
    <citation type="submission" date="2020-08" db="EMBL/GenBank/DDBJ databases">
        <title>Genomic Encyclopedia of Type Strains, Phase III (KMG-III): the genomes of soil and plant-associated and newly described type strains.</title>
        <authorList>
            <person name="Whitman W."/>
        </authorList>
    </citation>
    <scope>NUCLEOTIDE SEQUENCE [LARGE SCALE GENOMIC DNA]</scope>
    <source>
        <strain evidence="6 7">CECT 8960</strain>
    </source>
</reference>
<sequence length="292" mass="33198">MTETPAAILEEVVPRPRRPALSPSRAGDFKQCPLLYRFRAVDRLPETPSVAQVRGIVVHAVLEELFALPAAERVPARAHALLGPVWERLREERQEFADLFPTDDSQDHWLETAARLIDGYFTLEDPRRLDPEARELLVETELASGVLLRGYIDRLDVAPTGEIRVVDYKTGTAPREIGEAKALFQMKFYALVLWRLRGVVPKQLQLMYLADRQSLRYTPDEAELQRFERTLDAVWQAILRAGKTGDFRPNKSRLCDWCSHQALCPEFGGTPPDYPGWPEPDPGEETVVDRAD</sequence>
<evidence type="ECO:0000259" key="5">
    <source>
        <dbReference type="Pfam" id="PF12705"/>
    </source>
</evidence>
<keyword evidence="2" id="KW-0067">ATP-binding</keyword>
<gene>
    <name evidence="6" type="ORF">FHR82_001928</name>
</gene>
<dbReference type="GO" id="GO:0004386">
    <property type="term" value="F:helicase activity"/>
    <property type="evidence" value="ECO:0007669"/>
    <property type="project" value="UniProtKB-KW"/>
</dbReference>
<dbReference type="SUPFAM" id="SSF52980">
    <property type="entry name" value="Restriction endonuclease-like"/>
    <property type="match status" value="1"/>
</dbReference>
<dbReference type="AlphaFoldDB" id="A0A7W7Q2Q8"/>
<dbReference type="EMBL" id="JACHJQ010000002">
    <property type="protein sequence ID" value="MBB4905711.1"/>
    <property type="molecule type" value="Genomic_DNA"/>
</dbReference>
<accession>A0A7W7Q2Q8</accession>
<keyword evidence="3" id="KW-0234">DNA repair</keyword>
<dbReference type="InterPro" id="IPR038726">
    <property type="entry name" value="PDDEXK_AddAB-type"/>
</dbReference>
<evidence type="ECO:0000313" key="6">
    <source>
        <dbReference type="EMBL" id="MBB4905711.1"/>
    </source>
</evidence>
<evidence type="ECO:0000256" key="2">
    <source>
        <dbReference type="ARBA" id="ARBA00022806"/>
    </source>
</evidence>
<dbReference type="Gene3D" id="3.90.320.10">
    <property type="match status" value="1"/>
</dbReference>
<organism evidence="6 7">
    <name type="scientific">Actinophytocola algeriensis</name>
    <dbReference type="NCBI Taxonomy" id="1768010"/>
    <lineage>
        <taxon>Bacteria</taxon>
        <taxon>Bacillati</taxon>
        <taxon>Actinomycetota</taxon>
        <taxon>Actinomycetes</taxon>
        <taxon>Pseudonocardiales</taxon>
        <taxon>Pseudonocardiaceae</taxon>
    </lineage>
</organism>
<dbReference type="RefSeq" id="WP_184809899.1">
    <property type="nucleotide sequence ID" value="NZ_JACHJQ010000002.1"/>
</dbReference>
<dbReference type="InterPro" id="IPR011604">
    <property type="entry name" value="PDDEXK-like_dom_sf"/>
</dbReference>
<protein>
    <submittedName>
        <fullName evidence="6">Putative RecB family exonuclease</fullName>
    </submittedName>
</protein>
<dbReference type="Pfam" id="PF12705">
    <property type="entry name" value="PDDEXK_1"/>
    <property type="match status" value="1"/>
</dbReference>
<keyword evidence="6" id="KW-0269">Exonuclease</keyword>
<keyword evidence="6" id="KW-0540">Nuclease</keyword>
<evidence type="ECO:0000256" key="1">
    <source>
        <dbReference type="ARBA" id="ARBA00022763"/>
    </source>
</evidence>
<comment type="caution">
    <text evidence="6">The sequence shown here is derived from an EMBL/GenBank/DDBJ whole genome shotgun (WGS) entry which is preliminary data.</text>
</comment>
<dbReference type="GO" id="GO:0006281">
    <property type="term" value="P:DNA repair"/>
    <property type="evidence" value="ECO:0007669"/>
    <property type="project" value="UniProtKB-KW"/>
</dbReference>
<proteinExistence type="predicted"/>
<feature type="region of interest" description="Disordered" evidence="4">
    <location>
        <begin position="269"/>
        <end position="292"/>
    </location>
</feature>
<keyword evidence="2" id="KW-0547">Nucleotide-binding</keyword>
<dbReference type="GO" id="GO:0004527">
    <property type="term" value="F:exonuclease activity"/>
    <property type="evidence" value="ECO:0007669"/>
    <property type="project" value="UniProtKB-KW"/>
</dbReference>
<evidence type="ECO:0000256" key="3">
    <source>
        <dbReference type="ARBA" id="ARBA00023204"/>
    </source>
</evidence>
<keyword evidence="7" id="KW-1185">Reference proteome</keyword>
<keyword evidence="1" id="KW-0227">DNA damage</keyword>
<evidence type="ECO:0000313" key="7">
    <source>
        <dbReference type="Proteomes" id="UP000520767"/>
    </source>
</evidence>
<dbReference type="Proteomes" id="UP000520767">
    <property type="component" value="Unassembled WGS sequence"/>
</dbReference>
<dbReference type="InterPro" id="IPR011335">
    <property type="entry name" value="Restrct_endonuc-II-like"/>
</dbReference>